<feature type="transmembrane region" description="Helical" evidence="1">
    <location>
        <begin position="262"/>
        <end position="284"/>
    </location>
</feature>
<feature type="transmembrane region" description="Helical" evidence="1">
    <location>
        <begin position="196"/>
        <end position="222"/>
    </location>
</feature>
<proteinExistence type="predicted"/>
<gene>
    <name evidence="2" type="ORF">CK203_044865</name>
</gene>
<organism evidence="2 3">
    <name type="scientific">Vitis vinifera</name>
    <name type="common">Grape</name>
    <dbReference type="NCBI Taxonomy" id="29760"/>
    <lineage>
        <taxon>Eukaryota</taxon>
        <taxon>Viridiplantae</taxon>
        <taxon>Streptophyta</taxon>
        <taxon>Embryophyta</taxon>
        <taxon>Tracheophyta</taxon>
        <taxon>Spermatophyta</taxon>
        <taxon>Magnoliopsida</taxon>
        <taxon>eudicotyledons</taxon>
        <taxon>Gunneridae</taxon>
        <taxon>Pentapetalae</taxon>
        <taxon>rosids</taxon>
        <taxon>Vitales</taxon>
        <taxon>Vitaceae</taxon>
        <taxon>Viteae</taxon>
        <taxon>Vitis</taxon>
    </lineage>
</organism>
<keyword evidence="1" id="KW-1133">Transmembrane helix</keyword>
<keyword evidence="1" id="KW-0812">Transmembrane</keyword>
<comment type="caution">
    <text evidence="2">The sequence shown here is derived from an EMBL/GenBank/DDBJ whole genome shotgun (WGS) entry which is preliminary data.</text>
</comment>
<accession>A0A438H0S7</accession>
<sequence length="372" mass="42537">MSSSTASTWTGLIQLCSDYQDREFDDVSPDFLTYHTSGATLGHIPFHLEPLRSTQPGLHFSTLGCHHASPSGRYSEEPLLSHLARFIPFDIVVIPGWSCLWCLDFPRHHSRGVHIRSIMRPIGVILRSSRQIGGASFETRRVPFSHFQWIEICSGISHWGIPPSLSLSGLLCTSSVLNPFLDICESSYWGISPLALFYWGIPPLFGFTVSLVDFSLTFRVIITFRFRRSEPSPCFQFGVQSHNRFSDRHSESHPRLRRSESLSLLSLTFMVIIIIFLVSVFKAIIGFQIDIQSRILSFDVQSHLHHFSVLAFRVIIAFQFWRSEPSLFSVRHSEPSSLLNFGIHSHHYFRFRLPEPSPSSYLGFQSHYRHLA</sequence>
<dbReference type="EMBL" id="QGNW01000303">
    <property type="protein sequence ID" value="RVW78009.1"/>
    <property type="molecule type" value="Genomic_DNA"/>
</dbReference>
<protein>
    <submittedName>
        <fullName evidence="2">Uncharacterized protein</fullName>
    </submittedName>
</protein>
<dbReference type="AlphaFoldDB" id="A0A438H0S7"/>
<evidence type="ECO:0000313" key="2">
    <source>
        <dbReference type="EMBL" id="RVW78009.1"/>
    </source>
</evidence>
<evidence type="ECO:0000256" key="1">
    <source>
        <dbReference type="SAM" id="Phobius"/>
    </source>
</evidence>
<dbReference type="Proteomes" id="UP000288805">
    <property type="component" value="Unassembled WGS sequence"/>
</dbReference>
<name>A0A438H0S7_VITVI</name>
<reference evidence="2 3" key="1">
    <citation type="journal article" date="2018" name="PLoS Genet.">
        <title>Population sequencing reveals clonal diversity and ancestral inbreeding in the grapevine cultivar Chardonnay.</title>
        <authorList>
            <person name="Roach M.J."/>
            <person name="Johnson D.L."/>
            <person name="Bohlmann J."/>
            <person name="van Vuuren H.J."/>
            <person name="Jones S.J."/>
            <person name="Pretorius I.S."/>
            <person name="Schmidt S.A."/>
            <person name="Borneman A.R."/>
        </authorList>
    </citation>
    <scope>NUCLEOTIDE SEQUENCE [LARGE SCALE GENOMIC DNA]</scope>
    <source>
        <strain evidence="3">cv. Chardonnay</strain>
        <tissue evidence="2">Leaf</tissue>
    </source>
</reference>
<keyword evidence="1" id="KW-0472">Membrane</keyword>
<evidence type="ECO:0000313" key="3">
    <source>
        <dbReference type="Proteomes" id="UP000288805"/>
    </source>
</evidence>